<keyword evidence="4" id="KW-1185">Reference proteome</keyword>
<feature type="coiled-coil region" evidence="1">
    <location>
        <begin position="363"/>
        <end position="393"/>
    </location>
</feature>
<dbReference type="AlphaFoldDB" id="A0A8X8ABB2"/>
<dbReference type="OrthoDB" id="824134at2759"/>
<feature type="compositionally biased region" description="Basic and acidic residues" evidence="2">
    <location>
        <begin position="61"/>
        <end position="70"/>
    </location>
</feature>
<accession>A0A8X8ABB2</accession>
<proteinExistence type="predicted"/>
<evidence type="ECO:0000256" key="1">
    <source>
        <dbReference type="SAM" id="Coils"/>
    </source>
</evidence>
<evidence type="ECO:0000313" key="4">
    <source>
        <dbReference type="Proteomes" id="UP000886885"/>
    </source>
</evidence>
<dbReference type="Proteomes" id="UP000886885">
    <property type="component" value="Chromosome 2D"/>
</dbReference>
<organism evidence="3 4">
    <name type="scientific">Populus tomentosa</name>
    <name type="common">Chinese white poplar</name>
    <dbReference type="NCBI Taxonomy" id="118781"/>
    <lineage>
        <taxon>Eukaryota</taxon>
        <taxon>Viridiplantae</taxon>
        <taxon>Streptophyta</taxon>
        <taxon>Embryophyta</taxon>
        <taxon>Tracheophyta</taxon>
        <taxon>Spermatophyta</taxon>
        <taxon>Magnoliopsida</taxon>
        <taxon>eudicotyledons</taxon>
        <taxon>Gunneridae</taxon>
        <taxon>Pentapetalae</taxon>
        <taxon>rosids</taxon>
        <taxon>fabids</taxon>
        <taxon>Malpighiales</taxon>
        <taxon>Salicaceae</taxon>
        <taxon>Saliceae</taxon>
        <taxon>Populus</taxon>
    </lineage>
</organism>
<protein>
    <submittedName>
        <fullName evidence="3">Uncharacterized protein</fullName>
    </submittedName>
</protein>
<evidence type="ECO:0000256" key="2">
    <source>
        <dbReference type="SAM" id="MobiDB-lite"/>
    </source>
</evidence>
<dbReference type="EMBL" id="JAAWWB010000004">
    <property type="protein sequence ID" value="KAG6785386.1"/>
    <property type="molecule type" value="Genomic_DNA"/>
</dbReference>
<feature type="region of interest" description="Disordered" evidence="2">
    <location>
        <begin position="48"/>
        <end position="76"/>
    </location>
</feature>
<evidence type="ECO:0000313" key="3">
    <source>
        <dbReference type="EMBL" id="KAG6785386.1"/>
    </source>
</evidence>
<comment type="caution">
    <text evidence="3">The sequence shown here is derived from an EMBL/GenBank/DDBJ whole genome shotgun (WGS) entry which is preliminary data.</text>
</comment>
<sequence length="397" mass="45952">MVVVHCLEPLTAPLCLVIGVVDVEMVSIRRRKLIGRPTGILNRFAGRGSSSATLPSIPDDQVPKYPERSGKPANMRHIPSITLNQPVEMLKSLRSENALECYALIITFQQEFCKAQDYHICLNFGIVMQVKEGKDTLTNPPAKKQKVHVQIDPENPMEVHAYLMQLKEDNKLEPVPMQRSEKMPVKELMEKCYPHIFRVFPQDPKVILEFPNKSEQNEFLYCQYWLFLFEVRDIVSIDKSVAPERVESLVKVIKNLEKQGFDCRFLRSELVVVGYKMKKQLEITLAEKSVISTRTTSLERELQAAERRKDREAELDKRGNQIEGMTPEIETLSKPELDQDNRLGELNKLPSTALEQEFVQVILERHKKMLECKEEEERRLDRVLEKINQLLQDKAFP</sequence>
<name>A0A8X8ABB2_POPTO</name>
<reference evidence="3" key="1">
    <citation type="journal article" date="2020" name="bioRxiv">
        <title>Hybrid origin of Populus tomentosa Carr. identified through genome sequencing and phylogenomic analysis.</title>
        <authorList>
            <person name="An X."/>
            <person name="Gao K."/>
            <person name="Chen Z."/>
            <person name="Li J."/>
            <person name="Yang X."/>
            <person name="Yang X."/>
            <person name="Zhou J."/>
            <person name="Guo T."/>
            <person name="Zhao T."/>
            <person name="Huang S."/>
            <person name="Miao D."/>
            <person name="Khan W.U."/>
            <person name="Rao P."/>
            <person name="Ye M."/>
            <person name="Lei B."/>
            <person name="Liao W."/>
            <person name="Wang J."/>
            <person name="Ji L."/>
            <person name="Li Y."/>
            <person name="Guo B."/>
            <person name="Mustafa N.S."/>
            <person name="Li S."/>
            <person name="Yun Q."/>
            <person name="Keller S.R."/>
            <person name="Mao J."/>
            <person name="Zhang R."/>
            <person name="Strauss S.H."/>
        </authorList>
    </citation>
    <scope>NUCLEOTIDE SEQUENCE</scope>
    <source>
        <strain evidence="3">GM15</strain>
        <tissue evidence="3">Leaf</tissue>
    </source>
</reference>
<gene>
    <name evidence="3" type="ORF">POTOM_011116</name>
</gene>
<keyword evidence="1" id="KW-0175">Coiled coil</keyword>